<sequence>MKTNIKKVAIVYPYLPAYRIPFFEKLERELEEHGIELTIYSGTNLGQKKVKEISSSSLKISKQQRAGFSINKFQVQWQKGLLREVSRDNPSMFIFMYNAGILNYSLLMLSLSLHKIPFYIWTSGHKRFGLSTSQHKIKDRFKSMGINRASGIISYSSYYKNQLEESGYSPEKIFVAQNTVNVENIIQKYPFSEIKRTYETVKFLFVGNVIETKSIDKALHCFKKIKEQGYNFQFDVVGEGYHLQTLKALSAKLGLQEQVNFHGAKYGEDAAAFFLISNVFLLPGTGGLAINEAMAYGLPIITTPGDGTAHDLVNKNGFLLDFNFPPEQLEDAIFFFLKAKPQEFRKMEEQSVHLIKSHFLQANMVKGFMAPILKELKT</sequence>
<evidence type="ECO:0000259" key="2">
    <source>
        <dbReference type="Pfam" id="PF00534"/>
    </source>
</evidence>
<evidence type="ECO:0000256" key="1">
    <source>
        <dbReference type="SAM" id="Phobius"/>
    </source>
</evidence>
<dbReference type="PANTHER" id="PTHR12526:SF623">
    <property type="entry name" value="WABG"/>
    <property type="match status" value="1"/>
</dbReference>
<dbReference type="RefSeq" id="WP_189605508.1">
    <property type="nucleotide sequence ID" value="NZ_BMXB01000015.1"/>
</dbReference>
<feature type="domain" description="Glycosyl transferase family 1" evidence="2">
    <location>
        <begin position="201"/>
        <end position="342"/>
    </location>
</feature>
<dbReference type="CDD" id="cd03801">
    <property type="entry name" value="GT4_PimA-like"/>
    <property type="match status" value="1"/>
</dbReference>
<keyword evidence="1" id="KW-1133">Transmembrane helix</keyword>
<accession>A0A918SK27</accession>
<dbReference type="InterPro" id="IPR001296">
    <property type="entry name" value="Glyco_trans_1"/>
</dbReference>
<evidence type="ECO:0000313" key="3">
    <source>
        <dbReference type="EMBL" id="GHA46106.1"/>
    </source>
</evidence>
<gene>
    <name evidence="3" type="ORF">GCM10007103_28980</name>
</gene>
<protein>
    <recommendedName>
        <fullName evidence="2">Glycosyl transferase family 1 domain-containing protein</fullName>
    </recommendedName>
</protein>
<dbReference type="PANTHER" id="PTHR12526">
    <property type="entry name" value="GLYCOSYLTRANSFERASE"/>
    <property type="match status" value="1"/>
</dbReference>
<keyword evidence="1" id="KW-0812">Transmembrane</keyword>
<dbReference type="AlphaFoldDB" id="A0A918SK27"/>
<keyword evidence="4" id="KW-1185">Reference proteome</keyword>
<dbReference type="Gene3D" id="3.40.50.2000">
    <property type="entry name" value="Glycogen Phosphorylase B"/>
    <property type="match status" value="2"/>
</dbReference>
<comment type="caution">
    <text evidence="3">The sequence shown here is derived from an EMBL/GenBank/DDBJ whole genome shotgun (WGS) entry which is preliminary data.</text>
</comment>
<dbReference type="Pfam" id="PF00534">
    <property type="entry name" value="Glycos_transf_1"/>
    <property type="match status" value="1"/>
</dbReference>
<feature type="transmembrane region" description="Helical" evidence="1">
    <location>
        <begin position="92"/>
        <end position="113"/>
    </location>
</feature>
<dbReference type="GO" id="GO:0016757">
    <property type="term" value="F:glycosyltransferase activity"/>
    <property type="evidence" value="ECO:0007669"/>
    <property type="project" value="InterPro"/>
</dbReference>
<reference evidence="3" key="2">
    <citation type="submission" date="2020-09" db="EMBL/GenBank/DDBJ databases">
        <authorList>
            <person name="Sun Q."/>
            <person name="Kim S."/>
        </authorList>
    </citation>
    <scope>NUCLEOTIDE SEQUENCE</scope>
    <source>
        <strain evidence="3">KCTC 12719</strain>
    </source>
</reference>
<keyword evidence="1" id="KW-0472">Membrane</keyword>
<proteinExistence type="predicted"/>
<name>A0A918SK27_9FLAO</name>
<evidence type="ECO:0000313" key="4">
    <source>
        <dbReference type="Proteomes" id="UP000610456"/>
    </source>
</evidence>
<dbReference type="SUPFAM" id="SSF53756">
    <property type="entry name" value="UDP-Glycosyltransferase/glycogen phosphorylase"/>
    <property type="match status" value="1"/>
</dbReference>
<dbReference type="Proteomes" id="UP000610456">
    <property type="component" value="Unassembled WGS sequence"/>
</dbReference>
<reference evidence="3" key="1">
    <citation type="journal article" date="2014" name="Int. J. Syst. Evol. Microbiol.">
        <title>Complete genome sequence of Corynebacterium casei LMG S-19264T (=DSM 44701T), isolated from a smear-ripened cheese.</title>
        <authorList>
            <consortium name="US DOE Joint Genome Institute (JGI-PGF)"/>
            <person name="Walter F."/>
            <person name="Albersmeier A."/>
            <person name="Kalinowski J."/>
            <person name="Ruckert C."/>
        </authorList>
    </citation>
    <scope>NUCLEOTIDE SEQUENCE</scope>
    <source>
        <strain evidence="3">KCTC 12719</strain>
    </source>
</reference>
<dbReference type="EMBL" id="BMXB01000015">
    <property type="protein sequence ID" value="GHA46106.1"/>
    <property type="molecule type" value="Genomic_DNA"/>
</dbReference>
<organism evidence="3 4">
    <name type="scientific">Salinimicrobium marinum</name>
    <dbReference type="NCBI Taxonomy" id="680283"/>
    <lineage>
        <taxon>Bacteria</taxon>
        <taxon>Pseudomonadati</taxon>
        <taxon>Bacteroidota</taxon>
        <taxon>Flavobacteriia</taxon>
        <taxon>Flavobacteriales</taxon>
        <taxon>Flavobacteriaceae</taxon>
        <taxon>Salinimicrobium</taxon>
    </lineage>
</organism>